<feature type="region of interest" description="Disordered" evidence="4">
    <location>
        <begin position="60"/>
        <end position="84"/>
    </location>
</feature>
<feature type="domain" description="Cyclin-like" evidence="5">
    <location>
        <begin position="175"/>
        <end position="256"/>
    </location>
</feature>
<keyword evidence="1" id="KW-0677">Repeat</keyword>
<feature type="region of interest" description="Disordered" evidence="4">
    <location>
        <begin position="1"/>
        <end position="27"/>
    </location>
</feature>
<dbReference type="PANTHER" id="PTHR11618:SF13">
    <property type="entry name" value="TRANSCRIPTION INITIATION FACTOR IIB"/>
    <property type="match status" value="1"/>
</dbReference>
<dbReference type="InterPro" id="IPR013763">
    <property type="entry name" value="Cyclin-like_dom"/>
</dbReference>
<dbReference type="InterPro" id="IPR000812">
    <property type="entry name" value="TFIIB"/>
</dbReference>
<dbReference type="PRINTS" id="PR00685">
    <property type="entry name" value="TIFACTORIIB"/>
</dbReference>
<evidence type="ECO:0000313" key="7">
    <source>
        <dbReference type="Proteomes" id="UP000663586"/>
    </source>
</evidence>
<proteinExistence type="predicted"/>
<organism evidence="6 7">
    <name type="scientific">Natranaeroarchaeum sulfidigenes</name>
    <dbReference type="NCBI Taxonomy" id="2784880"/>
    <lineage>
        <taxon>Archaea</taxon>
        <taxon>Methanobacteriati</taxon>
        <taxon>Methanobacteriota</taxon>
        <taxon>Stenosarchaea group</taxon>
        <taxon>Halobacteria</taxon>
        <taxon>Halobacteriales</taxon>
        <taxon>Natronoarchaeaceae</taxon>
        <taxon>Natranaeroarchaeum</taxon>
    </lineage>
</organism>
<dbReference type="AlphaFoldDB" id="A0A897MXE0"/>
<dbReference type="InterPro" id="IPR036915">
    <property type="entry name" value="Cyclin-like_sf"/>
</dbReference>
<feature type="compositionally biased region" description="Polar residues" evidence="4">
    <location>
        <begin position="1"/>
        <end position="16"/>
    </location>
</feature>
<evidence type="ECO:0000256" key="1">
    <source>
        <dbReference type="ARBA" id="ARBA00022737"/>
    </source>
</evidence>
<dbReference type="Pfam" id="PF00382">
    <property type="entry name" value="TFIIB"/>
    <property type="match status" value="2"/>
</dbReference>
<dbReference type="GO" id="GO:0070897">
    <property type="term" value="P:transcription preinitiation complex assembly"/>
    <property type="evidence" value="ECO:0007669"/>
    <property type="project" value="InterPro"/>
</dbReference>
<dbReference type="EMBL" id="CP064786">
    <property type="protein sequence ID" value="QSG02826.1"/>
    <property type="molecule type" value="Genomic_DNA"/>
</dbReference>
<feature type="domain" description="Cyclin-like" evidence="5">
    <location>
        <begin position="269"/>
        <end position="350"/>
    </location>
</feature>
<dbReference type="InterPro" id="IPR013150">
    <property type="entry name" value="TFIIB_cyclin"/>
</dbReference>
<feature type="region of interest" description="Disordered" evidence="4">
    <location>
        <begin position="116"/>
        <end position="145"/>
    </location>
</feature>
<evidence type="ECO:0000256" key="2">
    <source>
        <dbReference type="ARBA" id="ARBA00023015"/>
    </source>
</evidence>
<gene>
    <name evidence="6" type="primary">sua73</name>
    <name evidence="6" type="ORF">AArcS_1615</name>
</gene>
<dbReference type="CDD" id="cd00043">
    <property type="entry name" value="CYCLIN_SF"/>
    <property type="match status" value="1"/>
</dbReference>
<dbReference type="GO" id="GO:0097550">
    <property type="term" value="C:transcription preinitiation complex"/>
    <property type="evidence" value="ECO:0007669"/>
    <property type="project" value="TreeGrafter"/>
</dbReference>
<reference evidence="6" key="1">
    <citation type="submission" date="2020-11" db="EMBL/GenBank/DDBJ databases">
        <title>Carbohydrate-dependent, anaerobic sulfur respiration: A novel catabolism in halophilic archaea.</title>
        <authorList>
            <person name="Sorokin D.Y."/>
            <person name="Messina E."/>
            <person name="Smedile F."/>
            <person name="La Cono V."/>
            <person name="Hallsworth J.E."/>
            <person name="Yakimov M.M."/>
        </authorList>
    </citation>
    <scope>NUCLEOTIDE SEQUENCE</scope>
    <source>
        <strain evidence="6">AArc-S</strain>
    </source>
</reference>
<keyword evidence="3" id="KW-0804">Transcription</keyword>
<protein>
    <submittedName>
        <fullName evidence="6">Transcription initiation factor TFIIB, Brf1 subunit/Transcription initiation factor TFIIB</fullName>
    </submittedName>
</protein>
<dbReference type="Gene3D" id="1.10.472.170">
    <property type="match status" value="1"/>
</dbReference>
<sequence>MLGSPSKTTSVNTARSRQPVATGLSCSSASGTYQRLHCAHCSPKPMSSRQQSIARRVAFENKTTGESSANKVDQTPAEDFDTTSSCSECDAKTFTRSPAGEWYCDSCGAIHTQTELKHSEPGWTPREQRRTGPTQSISRFSVGTRVGNDSSETAFWSRYNKRLNHKNRTLRHGLKELRALTSSLEANDTLTEQSAFLFRRVADDGFLVGHSVESMGAACLHVTAREHHVPFPLKQIADESPVSLEKIKNAVSRLLKEYDLQVAPPEPSVFLPRFASEAGLSSETRQCAYHIARAMAEDGKHIGQSPTGVAAAILYGAAKQCGEEVVQEDLASVAFVSVVTLSRQWQTVKSYLDGVENA</sequence>
<evidence type="ECO:0000256" key="3">
    <source>
        <dbReference type="ARBA" id="ARBA00023163"/>
    </source>
</evidence>
<dbReference type="PANTHER" id="PTHR11618">
    <property type="entry name" value="TRANSCRIPTION INITIATION FACTOR IIB-RELATED"/>
    <property type="match status" value="1"/>
</dbReference>
<dbReference type="SUPFAM" id="SSF47954">
    <property type="entry name" value="Cyclin-like"/>
    <property type="match status" value="2"/>
</dbReference>
<keyword evidence="2" id="KW-0805">Transcription regulation</keyword>
<evidence type="ECO:0000313" key="6">
    <source>
        <dbReference type="EMBL" id="QSG02826.1"/>
    </source>
</evidence>
<feature type="compositionally biased region" description="Polar residues" evidence="4">
    <location>
        <begin position="131"/>
        <end position="145"/>
    </location>
</feature>
<feature type="compositionally biased region" description="Polar residues" evidence="4">
    <location>
        <begin position="61"/>
        <end position="73"/>
    </location>
</feature>
<feature type="compositionally biased region" description="Basic and acidic residues" evidence="4">
    <location>
        <begin position="116"/>
        <end position="130"/>
    </location>
</feature>
<dbReference type="KEGG" id="hara:AArcS_1615"/>
<evidence type="ECO:0000259" key="5">
    <source>
        <dbReference type="SMART" id="SM00385"/>
    </source>
</evidence>
<evidence type="ECO:0000256" key="4">
    <source>
        <dbReference type="SAM" id="MobiDB-lite"/>
    </source>
</evidence>
<dbReference type="GO" id="GO:0017025">
    <property type="term" value="F:TBP-class protein binding"/>
    <property type="evidence" value="ECO:0007669"/>
    <property type="project" value="InterPro"/>
</dbReference>
<keyword evidence="7" id="KW-1185">Reference proteome</keyword>
<dbReference type="Gene3D" id="1.10.472.10">
    <property type="entry name" value="Cyclin-like"/>
    <property type="match status" value="1"/>
</dbReference>
<dbReference type="SMART" id="SM00385">
    <property type="entry name" value="CYCLIN"/>
    <property type="match status" value="2"/>
</dbReference>
<accession>A0A897MXE0</accession>
<name>A0A897MXE0_9EURY</name>
<dbReference type="Proteomes" id="UP000663586">
    <property type="component" value="Chromosome"/>
</dbReference>